<dbReference type="PANTHER" id="PTHR36688:SF1">
    <property type="entry name" value="ENDONUCLEASE_EXONUCLEASE_PHOSPHATASE DOMAIN-CONTAINING PROTEIN"/>
    <property type="match status" value="1"/>
</dbReference>
<evidence type="ECO:0000313" key="2">
    <source>
        <dbReference type="EMBL" id="GFN82319.1"/>
    </source>
</evidence>
<evidence type="ECO:0000259" key="1">
    <source>
        <dbReference type="PROSITE" id="PS50878"/>
    </source>
</evidence>
<sequence>MERMVNARLYHDLEQSACLDESQSGFRRHRTTVDQLVRFTQSVINAWQAKSHTVAVYVNLEKAYNRVWRTGLEVRLQEHGITGRMYRWLKAFLTERFIRTQIKGTLSRTRPLADGLPQGSALSCTLFLIFMNNISNAIHTPNRLSYADDIVLWQQDTDIDKATEAVNRDPASLKCFCERWKMRINTGQTVHTTFSLSNSVLKKTLDIRIGNDSLKRDDLPRYLGVLLDPRLCLRHHIEEVANSVRERTRILQKLAGTTGAPRHSP</sequence>
<accession>A0AAV3YHV8</accession>
<dbReference type="AlphaFoldDB" id="A0AAV3YHV8"/>
<dbReference type="InterPro" id="IPR052560">
    <property type="entry name" value="RdDP_mobile_element"/>
</dbReference>
<name>A0AAV3YHV8_9GAST</name>
<organism evidence="2 3">
    <name type="scientific">Plakobranchus ocellatus</name>
    <dbReference type="NCBI Taxonomy" id="259542"/>
    <lineage>
        <taxon>Eukaryota</taxon>
        <taxon>Metazoa</taxon>
        <taxon>Spiralia</taxon>
        <taxon>Lophotrochozoa</taxon>
        <taxon>Mollusca</taxon>
        <taxon>Gastropoda</taxon>
        <taxon>Heterobranchia</taxon>
        <taxon>Euthyneura</taxon>
        <taxon>Panpulmonata</taxon>
        <taxon>Sacoglossa</taxon>
        <taxon>Placobranchoidea</taxon>
        <taxon>Plakobranchidae</taxon>
        <taxon>Plakobranchus</taxon>
    </lineage>
</organism>
<reference evidence="2 3" key="1">
    <citation type="journal article" date="2021" name="Elife">
        <title>Chloroplast acquisition without the gene transfer in kleptoplastic sea slugs, Plakobranchus ocellatus.</title>
        <authorList>
            <person name="Maeda T."/>
            <person name="Takahashi S."/>
            <person name="Yoshida T."/>
            <person name="Shimamura S."/>
            <person name="Takaki Y."/>
            <person name="Nagai Y."/>
            <person name="Toyoda A."/>
            <person name="Suzuki Y."/>
            <person name="Arimoto A."/>
            <person name="Ishii H."/>
            <person name="Satoh N."/>
            <person name="Nishiyama T."/>
            <person name="Hasebe M."/>
            <person name="Maruyama T."/>
            <person name="Minagawa J."/>
            <person name="Obokata J."/>
            <person name="Shigenobu S."/>
        </authorList>
    </citation>
    <scope>NUCLEOTIDE SEQUENCE [LARGE SCALE GENOMIC DNA]</scope>
</reference>
<dbReference type="Proteomes" id="UP000735302">
    <property type="component" value="Unassembled WGS sequence"/>
</dbReference>
<dbReference type="EMBL" id="BLXT01000977">
    <property type="protein sequence ID" value="GFN82319.1"/>
    <property type="molecule type" value="Genomic_DNA"/>
</dbReference>
<keyword evidence="3" id="KW-1185">Reference proteome</keyword>
<dbReference type="CDD" id="cd01650">
    <property type="entry name" value="RT_nLTR_like"/>
    <property type="match status" value="1"/>
</dbReference>
<feature type="domain" description="Reverse transcriptase" evidence="1">
    <location>
        <begin position="1"/>
        <end position="227"/>
    </location>
</feature>
<proteinExistence type="predicted"/>
<dbReference type="SUPFAM" id="SSF56672">
    <property type="entry name" value="DNA/RNA polymerases"/>
    <property type="match status" value="1"/>
</dbReference>
<dbReference type="Pfam" id="PF00078">
    <property type="entry name" value="RVT_1"/>
    <property type="match status" value="1"/>
</dbReference>
<dbReference type="InterPro" id="IPR043502">
    <property type="entry name" value="DNA/RNA_pol_sf"/>
</dbReference>
<dbReference type="PANTHER" id="PTHR36688">
    <property type="entry name" value="ENDO/EXONUCLEASE/PHOSPHATASE DOMAIN-CONTAINING PROTEIN"/>
    <property type="match status" value="1"/>
</dbReference>
<gene>
    <name evidence="2" type="ORF">PoB_000882500</name>
</gene>
<dbReference type="PROSITE" id="PS50878">
    <property type="entry name" value="RT_POL"/>
    <property type="match status" value="1"/>
</dbReference>
<dbReference type="InterPro" id="IPR000477">
    <property type="entry name" value="RT_dom"/>
</dbReference>
<comment type="caution">
    <text evidence="2">The sequence shown here is derived from an EMBL/GenBank/DDBJ whole genome shotgun (WGS) entry which is preliminary data.</text>
</comment>
<evidence type="ECO:0000313" key="3">
    <source>
        <dbReference type="Proteomes" id="UP000735302"/>
    </source>
</evidence>
<protein>
    <recommendedName>
        <fullName evidence="1">Reverse transcriptase domain-containing protein</fullName>
    </recommendedName>
</protein>